<dbReference type="GO" id="GO:0007200">
    <property type="term" value="P:phospholipase C-activating G protein-coupled receptor signaling pathway"/>
    <property type="evidence" value="ECO:0007669"/>
    <property type="project" value="TreeGrafter"/>
</dbReference>
<comment type="caution">
    <text evidence="15">The sequence shown here is derived from an EMBL/GenBank/DDBJ whole genome shotgun (WGS) entry which is preliminary data.</text>
</comment>
<evidence type="ECO:0000313" key="16">
    <source>
        <dbReference type="Proteomes" id="UP000613066"/>
    </source>
</evidence>
<keyword evidence="8 12" id="KW-0675">Receptor</keyword>
<keyword evidence="3 12" id="KW-0812">Transmembrane</keyword>
<dbReference type="InterPro" id="IPR003912">
    <property type="entry name" value="Protea_act_rcpt"/>
</dbReference>
<evidence type="ECO:0000256" key="10">
    <source>
        <dbReference type="ARBA" id="ARBA00023224"/>
    </source>
</evidence>
<evidence type="ECO:0000256" key="4">
    <source>
        <dbReference type="ARBA" id="ARBA00022989"/>
    </source>
</evidence>
<evidence type="ECO:0000256" key="6">
    <source>
        <dbReference type="ARBA" id="ARBA00023136"/>
    </source>
</evidence>
<protein>
    <submittedName>
        <fullName evidence="15">PAR2 protein</fullName>
    </submittedName>
</protein>
<feature type="disulfide bond" evidence="11">
    <location>
        <begin position="16"/>
        <end position="95"/>
    </location>
</feature>
<dbReference type="EMBL" id="WBMW01003919">
    <property type="protein sequence ID" value="NXC46343.1"/>
    <property type="molecule type" value="Genomic_DNA"/>
</dbReference>
<dbReference type="GO" id="GO:0005886">
    <property type="term" value="C:plasma membrane"/>
    <property type="evidence" value="ECO:0007669"/>
    <property type="project" value="UniProtKB-SubCell"/>
</dbReference>
<keyword evidence="9" id="KW-0325">Glycoprotein</keyword>
<keyword evidence="10 12" id="KW-0807">Transducer</keyword>
<evidence type="ECO:0000256" key="5">
    <source>
        <dbReference type="ARBA" id="ARBA00023040"/>
    </source>
</evidence>
<comment type="subcellular location">
    <subcellularLocation>
        <location evidence="1">Cell membrane</location>
        <topology evidence="1">Multi-pass membrane protein</topology>
    </subcellularLocation>
</comment>
<evidence type="ECO:0000256" key="7">
    <source>
        <dbReference type="ARBA" id="ARBA00023157"/>
    </source>
</evidence>
<evidence type="ECO:0000256" key="2">
    <source>
        <dbReference type="ARBA" id="ARBA00022475"/>
    </source>
</evidence>
<keyword evidence="5 12" id="KW-0297">G-protein coupled receptor</keyword>
<evidence type="ECO:0000256" key="3">
    <source>
        <dbReference type="ARBA" id="ARBA00022692"/>
    </source>
</evidence>
<evidence type="ECO:0000256" key="8">
    <source>
        <dbReference type="ARBA" id="ARBA00023170"/>
    </source>
</evidence>
<dbReference type="PROSITE" id="PS00237">
    <property type="entry name" value="G_PROTEIN_RECEP_F1_1"/>
    <property type="match status" value="1"/>
</dbReference>
<evidence type="ECO:0000256" key="11">
    <source>
        <dbReference type="PIRSR" id="PIRSR603912-52"/>
    </source>
</evidence>
<feature type="transmembrane region" description="Helical" evidence="13">
    <location>
        <begin position="146"/>
        <end position="172"/>
    </location>
</feature>
<evidence type="ECO:0000256" key="9">
    <source>
        <dbReference type="ARBA" id="ARBA00023180"/>
    </source>
</evidence>
<feature type="transmembrane region" description="Helical" evidence="13">
    <location>
        <begin position="184"/>
        <end position="208"/>
    </location>
</feature>
<keyword evidence="16" id="KW-1185">Reference proteome</keyword>
<dbReference type="PRINTS" id="PR00237">
    <property type="entry name" value="GPCRRHODOPSN"/>
</dbReference>
<evidence type="ECO:0000256" key="12">
    <source>
        <dbReference type="RuleBase" id="RU000688"/>
    </source>
</evidence>
<keyword evidence="6 13" id="KW-0472">Membrane</keyword>
<dbReference type="Gene3D" id="1.20.1070.10">
    <property type="entry name" value="Rhodopsin 7-helix transmembrane proteins"/>
    <property type="match status" value="1"/>
</dbReference>
<dbReference type="InterPro" id="IPR017452">
    <property type="entry name" value="GPCR_Rhodpsn_7TM"/>
</dbReference>
<sequence>SYHLLGNHWLFGDYLCRATVALFYGNMYTSILFLTCIALERYVSVAHPFLWKGSVGTWSRAGLCVGIWLLVGLGVSPLLLYPQTEHIPRLNVTTCHDVLGKDRQFFQGYFLCLVGLGFGVPFLLMTVSHGCIMVRLLAKRGSYRHVVHVLAVVLLAFILCFTPSNVLLFVHYLQQDMGCSNVTYSWYTVALAFSAFNNCFDPFLYFYISKDFRGWIRDAGSCCLRGFGTKRAWEKTALPLGSSEQSQ</sequence>
<evidence type="ECO:0000256" key="1">
    <source>
        <dbReference type="ARBA" id="ARBA00004651"/>
    </source>
</evidence>
<feature type="non-terminal residue" evidence="15">
    <location>
        <position position="1"/>
    </location>
</feature>
<dbReference type="PANTHER" id="PTHR24232:SF22">
    <property type="entry name" value="PROTEINASE-ACTIVATED RECEPTOR 4"/>
    <property type="match status" value="1"/>
</dbReference>
<evidence type="ECO:0000256" key="13">
    <source>
        <dbReference type="SAM" id="Phobius"/>
    </source>
</evidence>
<feature type="domain" description="G-protein coupled receptors family 1 profile" evidence="14">
    <location>
        <begin position="1"/>
        <end position="205"/>
    </location>
</feature>
<feature type="non-terminal residue" evidence="15">
    <location>
        <position position="247"/>
    </location>
</feature>
<proteinExistence type="inferred from homology"/>
<organism evidence="15 16">
    <name type="scientific">Penelope pileata</name>
    <dbReference type="NCBI Taxonomy" id="1118817"/>
    <lineage>
        <taxon>Eukaryota</taxon>
        <taxon>Metazoa</taxon>
        <taxon>Chordata</taxon>
        <taxon>Craniata</taxon>
        <taxon>Vertebrata</taxon>
        <taxon>Euteleostomi</taxon>
        <taxon>Archelosauria</taxon>
        <taxon>Archosauria</taxon>
        <taxon>Dinosauria</taxon>
        <taxon>Saurischia</taxon>
        <taxon>Theropoda</taxon>
        <taxon>Coelurosauria</taxon>
        <taxon>Aves</taxon>
        <taxon>Neognathae</taxon>
        <taxon>Galloanserae</taxon>
        <taxon>Galliformes</taxon>
        <taxon>Cracidae</taxon>
        <taxon>Penelope</taxon>
    </lineage>
</organism>
<comment type="similarity">
    <text evidence="12">Belongs to the G-protein coupled receptor 1 family.</text>
</comment>
<dbReference type="GO" id="GO:0015057">
    <property type="term" value="F:thrombin-activated receptor activity"/>
    <property type="evidence" value="ECO:0007669"/>
    <property type="project" value="InterPro"/>
</dbReference>
<dbReference type="OrthoDB" id="9370401at2759"/>
<keyword evidence="2" id="KW-1003">Cell membrane</keyword>
<dbReference type="GO" id="GO:0035025">
    <property type="term" value="P:positive regulation of Rho protein signal transduction"/>
    <property type="evidence" value="ECO:0007669"/>
    <property type="project" value="TreeGrafter"/>
</dbReference>
<dbReference type="AlphaFoldDB" id="A0A851NU53"/>
<feature type="transmembrane region" description="Helical" evidence="13">
    <location>
        <begin position="60"/>
        <end position="81"/>
    </location>
</feature>
<name>A0A851NU53_9GALL</name>
<dbReference type="SUPFAM" id="SSF81321">
    <property type="entry name" value="Family A G protein-coupled receptor-like"/>
    <property type="match status" value="1"/>
</dbReference>
<dbReference type="InterPro" id="IPR000276">
    <property type="entry name" value="GPCR_Rhodpsn"/>
</dbReference>
<keyword evidence="7 11" id="KW-1015">Disulfide bond</keyword>
<dbReference type="PRINTS" id="PR01428">
    <property type="entry name" value="PROTEASEAR"/>
</dbReference>
<feature type="transmembrane region" description="Helical" evidence="13">
    <location>
        <begin position="20"/>
        <end position="39"/>
    </location>
</feature>
<dbReference type="GO" id="GO:0007596">
    <property type="term" value="P:blood coagulation"/>
    <property type="evidence" value="ECO:0007669"/>
    <property type="project" value="InterPro"/>
</dbReference>
<dbReference type="Proteomes" id="UP000613066">
    <property type="component" value="Unassembled WGS sequence"/>
</dbReference>
<feature type="transmembrane region" description="Helical" evidence="13">
    <location>
        <begin position="108"/>
        <end position="134"/>
    </location>
</feature>
<evidence type="ECO:0000313" key="15">
    <source>
        <dbReference type="EMBL" id="NXC46343.1"/>
    </source>
</evidence>
<dbReference type="Pfam" id="PF00001">
    <property type="entry name" value="7tm_1"/>
    <property type="match status" value="1"/>
</dbReference>
<dbReference type="PANTHER" id="PTHR24232">
    <property type="entry name" value="G-PROTEIN COUPLED RECEPTOR"/>
    <property type="match status" value="1"/>
</dbReference>
<accession>A0A851NU53</accession>
<dbReference type="PROSITE" id="PS50262">
    <property type="entry name" value="G_PROTEIN_RECEP_F1_2"/>
    <property type="match status" value="1"/>
</dbReference>
<reference evidence="15" key="1">
    <citation type="submission" date="2019-09" db="EMBL/GenBank/DDBJ databases">
        <title>Bird 10,000 Genomes (B10K) Project - Family phase.</title>
        <authorList>
            <person name="Zhang G."/>
        </authorList>
    </citation>
    <scope>NUCLEOTIDE SEQUENCE</scope>
    <source>
        <strain evidence="15">B10K-DU-001-08</strain>
        <tissue evidence="15">Muscle</tissue>
    </source>
</reference>
<gene>
    <name evidence="15" type="primary">F2rl1_0</name>
    <name evidence="15" type="ORF">PENPIL_R03222</name>
</gene>
<keyword evidence="4 13" id="KW-1133">Transmembrane helix</keyword>
<evidence type="ECO:0000259" key="14">
    <source>
        <dbReference type="PROSITE" id="PS50262"/>
    </source>
</evidence>